<dbReference type="EMBL" id="CASHTH010004396">
    <property type="protein sequence ID" value="CAI8056754.1"/>
    <property type="molecule type" value="Genomic_DNA"/>
</dbReference>
<accession>A0AA35XGM6</accession>
<sequence length="273" mass="31340">VDRFLDEGVRTKYREALKAEVESFSESIREKVSEGISGSGLVSAVVEEWEQVVKKVAKAEVGEKVVVCGRAVRWWDDEIKHKIEQRREAYKKILEGQDYLWEEYSKLRRKVKNLVVQKKLEVWNEVVERANLDFEGNRKEFWAFVGRRTKVLKKHHQHLGTCSVEKVDNKVCEFSNLPANCVEIVLEGSCVCGNDGLVGELLKCGGSGMVELLKQLFTVIWREEFVPPQWREGLIVNLFKKGDKEDPGNYRGITLLSVVGKVFCKVLNNRLVK</sequence>
<comment type="caution">
    <text evidence="1">The sequence shown here is derived from an EMBL/GenBank/DDBJ whole genome shotgun (WGS) entry which is preliminary data.</text>
</comment>
<organism evidence="1 2">
    <name type="scientific">Geodia barretti</name>
    <name type="common">Barrett's horny sponge</name>
    <dbReference type="NCBI Taxonomy" id="519541"/>
    <lineage>
        <taxon>Eukaryota</taxon>
        <taxon>Metazoa</taxon>
        <taxon>Porifera</taxon>
        <taxon>Demospongiae</taxon>
        <taxon>Heteroscleromorpha</taxon>
        <taxon>Tetractinellida</taxon>
        <taxon>Astrophorina</taxon>
        <taxon>Geodiidae</taxon>
        <taxon>Geodia</taxon>
    </lineage>
</organism>
<name>A0AA35XGM6_GEOBA</name>
<keyword evidence="2" id="KW-1185">Reference proteome</keyword>
<dbReference type="PANTHER" id="PTHR19446">
    <property type="entry name" value="REVERSE TRANSCRIPTASES"/>
    <property type="match status" value="1"/>
</dbReference>
<feature type="non-terminal residue" evidence="1">
    <location>
        <position position="273"/>
    </location>
</feature>
<keyword evidence="1" id="KW-0808">Transferase</keyword>
<keyword evidence="1" id="KW-0548">Nucleotidyltransferase</keyword>
<proteinExistence type="predicted"/>
<reference evidence="1" key="1">
    <citation type="submission" date="2023-03" db="EMBL/GenBank/DDBJ databases">
        <authorList>
            <person name="Steffen K."/>
            <person name="Cardenas P."/>
        </authorList>
    </citation>
    <scope>NUCLEOTIDE SEQUENCE</scope>
</reference>
<feature type="non-terminal residue" evidence="1">
    <location>
        <position position="1"/>
    </location>
</feature>
<keyword evidence="1" id="KW-0695">RNA-directed DNA polymerase</keyword>
<dbReference type="AlphaFoldDB" id="A0AA35XGM6"/>
<dbReference type="Proteomes" id="UP001174909">
    <property type="component" value="Unassembled WGS sequence"/>
</dbReference>
<evidence type="ECO:0000313" key="2">
    <source>
        <dbReference type="Proteomes" id="UP001174909"/>
    </source>
</evidence>
<gene>
    <name evidence="1" type="ORF">GBAR_LOCUS30916</name>
</gene>
<dbReference type="GO" id="GO:0003964">
    <property type="term" value="F:RNA-directed DNA polymerase activity"/>
    <property type="evidence" value="ECO:0007669"/>
    <property type="project" value="UniProtKB-KW"/>
</dbReference>
<protein>
    <submittedName>
        <fullName evidence="1">LINE-1 reverse transcriptase homolog</fullName>
    </submittedName>
</protein>
<evidence type="ECO:0000313" key="1">
    <source>
        <dbReference type="EMBL" id="CAI8056754.1"/>
    </source>
</evidence>